<dbReference type="Proteomes" id="UP000186720">
    <property type="component" value="Unassembled WGS sequence"/>
</dbReference>
<gene>
    <name evidence="1" type="ORF">RG47T_3396</name>
</gene>
<proteinExistence type="predicted"/>
<name>A0A1Q6A1U1_9SPHI</name>
<keyword evidence="2" id="KW-1185">Reference proteome</keyword>
<evidence type="ECO:0000313" key="1">
    <source>
        <dbReference type="EMBL" id="OKS87932.1"/>
    </source>
</evidence>
<organism evidence="1 2">
    <name type="scientific">Mucilaginibacter polytrichastri</name>
    <dbReference type="NCBI Taxonomy" id="1302689"/>
    <lineage>
        <taxon>Bacteria</taxon>
        <taxon>Pseudomonadati</taxon>
        <taxon>Bacteroidota</taxon>
        <taxon>Sphingobacteriia</taxon>
        <taxon>Sphingobacteriales</taxon>
        <taxon>Sphingobacteriaceae</taxon>
        <taxon>Mucilaginibacter</taxon>
    </lineage>
</organism>
<reference evidence="1 2" key="1">
    <citation type="submission" date="2016-11" db="EMBL/GenBank/DDBJ databases">
        <title>Whole Genome Sequencing of Mucilaginibacter polytrichastri RG4-7(T) isolated from the moss sample.</title>
        <authorList>
            <person name="Li Y."/>
        </authorList>
    </citation>
    <scope>NUCLEOTIDE SEQUENCE [LARGE SCALE GENOMIC DNA]</scope>
    <source>
        <strain evidence="1 2">RG4-7</strain>
    </source>
</reference>
<sequence length="37" mass="4477">MVIEARWRIMGNTVMYINLKTYLQSKFNINSLKCKRL</sequence>
<protein>
    <submittedName>
        <fullName evidence="1">Uncharacterized protein</fullName>
    </submittedName>
</protein>
<accession>A0A1Q6A1U1</accession>
<comment type="caution">
    <text evidence="1">The sequence shown here is derived from an EMBL/GenBank/DDBJ whole genome shotgun (WGS) entry which is preliminary data.</text>
</comment>
<dbReference type="EMBL" id="MPPL01000001">
    <property type="protein sequence ID" value="OKS87932.1"/>
    <property type="molecule type" value="Genomic_DNA"/>
</dbReference>
<dbReference type="AlphaFoldDB" id="A0A1Q6A1U1"/>
<evidence type="ECO:0000313" key="2">
    <source>
        <dbReference type="Proteomes" id="UP000186720"/>
    </source>
</evidence>